<dbReference type="EMBL" id="CP099587">
    <property type="protein sequence ID" value="USS46055.1"/>
    <property type="molecule type" value="Genomic_DNA"/>
</dbReference>
<feature type="signal peptide" evidence="1">
    <location>
        <begin position="1"/>
        <end position="42"/>
    </location>
</feature>
<reference evidence="2 4" key="1">
    <citation type="submission" date="2020-12" db="EMBL/GenBank/DDBJ databases">
        <title>FDA dAtabase for Regulatory Grade micrObial Sequences (FDA-ARGOS): Supporting development and validation of Infectious Disease Dx tests.</title>
        <authorList>
            <person name="Minogue T."/>
            <person name="Wolcott M."/>
            <person name="Wasieloski L."/>
            <person name="Aguilar W."/>
            <person name="Moore D."/>
            <person name="Jaissle J."/>
            <person name="Tallon L."/>
            <person name="Sadzewicz L."/>
            <person name="Zhao X."/>
            <person name="Boylan J."/>
            <person name="Ott S."/>
            <person name="Bowen H."/>
            <person name="Vavikolanu K."/>
            <person name="Mehta A."/>
            <person name="Aluvathingal J."/>
            <person name="Nadendla S."/>
            <person name="Yan Y."/>
            <person name="Sichtig H."/>
        </authorList>
    </citation>
    <scope>NUCLEOTIDE SEQUENCE [LARGE SCALE GENOMIC DNA]</scope>
    <source>
        <strain evidence="2 4">FDAARGOS_949</strain>
    </source>
</reference>
<evidence type="ECO:0000313" key="2">
    <source>
        <dbReference type="EMBL" id="QPQ92060.1"/>
    </source>
</evidence>
<proteinExistence type="predicted"/>
<dbReference type="Pfam" id="PF08238">
    <property type="entry name" value="Sel1"/>
    <property type="match status" value="4"/>
</dbReference>
<dbReference type="AlphaFoldDB" id="A0AAP9Y118"/>
<dbReference type="InterPro" id="IPR011990">
    <property type="entry name" value="TPR-like_helical_dom_sf"/>
</dbReference>
<protein>
    <submittedName>
        <fullName evidence="2">Sel1 repeat family protein</fullName>
    </submittedName>
</protein>
<accession>A0AAP9Y118</accession>
<dbReference type="GeneID" id="45696381"/>
<dbReference type="InterPro" id="IPR050767">
    <property type="entry name" value="Sel1_AlgK"/>
</dbReference>
<dbReference type="PANTHER" id="PTHR11102:SF160">
    <property type="entry name" value="ERAD-ASSOCIATED E3 UBIQUITIN-PROTEIN LIGASE COMPONENT HRD3"/>
    <property type="match status" value="1"/>
</dbReference>
<feature type="chain" id="PRO_5042858859" evidence="1">
    <location>
        <begin position="43"/>
        <end position="276"/>
    </location>
</feature>
<evidence type="ECO:0000256" key="1">
    <source>
        <dbReference type="SAM" id="SignalP"/>
    </source>
</evidence>
<gene>
    <name evidence="2" type="ORF">I6H06_23490</name>
    <name evidence="3" type="ORF">NFI99_31390</name>
</gene>
<keyword evidence="1" id="KW-0732">Signal</keyword>
<dbReference type="Proteomes" id="UP000594892">
    <property type="component" value="Chromosome 2"/>
</dbReference>
<dbReference type="Proteomes" id="UP001056386">
    <property type="component" value="Chromosome 1"/>
</dbReference>
<dbReference type="InterPro" id="IPR006597">
    <property type="entry name" value="Sel1-like"/>
</dbReference>
<evidence type="ECO:0000313" key="4">
    <source>
        <dbReference type="Proteomes" id="UP000594892"/>
    </source>
</evidence>
<evidence type="ECO:0000313" key="5">
    <source>
        <dbReference type="Proteomes" id="UP001056386"/>
    </source>
</evidence>
<dbReference type="RefSeq" id="WP_035979041.1">
    <property type="nucleotide sequence ID" value="NZ_CP021074.1"/>
</dbReference>
<dbReference type="EMBL" id="CP065601">
    <property type="protein sequence ID" value="QPQ92060.1"/>
    <property type="molecule type" value="Genomic_DNA"/>
</dbReference>
<organism evidence="2 4">
    <name type="scientific">Burkholderia glumae</name>
    <name type="common">Pseudomonas glumae</name>
    <dbReference type="NCBI Taxonomy" id="337"/>
    <lineage>
        <taxon>Bacteria</taxon>
        <taxon>Pseudomonadati</taxon>
        <taxon>Pseudomonadota</taxon>
        <taxon>Betaproteobacteria</taxon>
        <taxon>Burkholderiales</taxon>
        <taxon>Burkholderiaceae</taxon>
        <taxon>Burkholderia</taxon>
    </lineage>
</organism>
<keyword evidence="5" id="KW-1185">Reference proteome</keyword>
<dbReference type="SUPFAM" id="SSF81901">
    <property type="entry name" value="HCP-like"/>
    <property type="match status" value="1"/>
</dbReference>
<sequence length="276" mass="28720">MNGFAMRARRAAQETPAPRRMGGVLALGLALAWCAANGPAQAADTAAAASASAGRPAAQPARHGKPNAARAITESAVADYNAGDYPAALAGFRRAAARGDRLAQFDYAMMLLKGEGTAANLPDGVRWLTEAARAGMTQAQYVLATMYDDGQFVARDAAAAHGWYLKAARQGNVQAELALANQFLDGRGTPRDNHEAFIWYQRAADAGEPVAQYVTASFYERGGDGVAVNLNIARAYYAAAAAQGDEVAALKYQELSGLLRAQAAASQASGAQPAAQ</sequence>
<name>A0AAP9Y118_BURGL</name>
<dbReference type="Gene3D" id="1.25.40.10">
    <property type="entry name" value="Tetratricopeptide repeat domain"/>
    <property type="match status" value="1"/>
</dbReference>
<dbReference type="PANTHER" id="PTHR11102">
    <property type="entry name" value="SEL-1-LIKE PROTEIN"/>
    <property type="match status" value="1"/>
</dbReference>
<reference evidence="3" key="2">
    <citation type="submission" date="2022-06" db="EMBL/GenBank/DDBJ databases">
        <title>Draft genome sequence of Burkholderia glumae strain GR20004 isolated from rice panicle showing bacterial panicle blight.</title>
        <authorList>
            <person name="Choi S.Y."/>
            <person name="Lee Y.H."/>
        </authorList>
    </citation>
    <scope>NUCLEOTIDE SEQUENCE</scope>
    <source>
        <strain evidence="3">GR20004</strain>
    </source>
</reference>
<evidence type="ECO:0000313" key="3">
    <source>
        <dbReference type="EMBL" id="USS46055.1"/>
    </source>
</evidence>
<dbReference type="SMART" id="SM00671">
    <property type="entry name" value="SEL1"/>
    <property type="match status" value="4"/>
</dbReference>